<dbReference type="InterPro" id="IPR002347">
    <property type="entry name" value="SDR_fam"/>
</dbReference>
<dbReference type="Proteomes" id="UP000515154">
    <property type="component" value="Linkage group LG5"/>
</dbReference>
<dbReference type="KEGG" id="osn:115212033"/>
<dbReference type="GO" id="GO:0008202">
    <property type="term" value="P:steroid metabolic process"/>
    <property type="evidence" value="ECO:0007669"/>
    <property type="project" value="TreeGrafter"/>
</dbReference>
<dbReference type="PRINTS" id="PR00080">
    <property type="entry name" value="SDRFAMILY"/>
</dbReference>
<gene>
    <name evidence="3" type="primary">LOC115212033</name>
</gene>
<protein>
    <submittedName>
        <fullName evidence="3">Retinol dehydrogenase 7</fullName>
    </submittedName>
</protein>
<reference evidence="3" key="1">
    <citation type="submission" date="2025-08" db="UniProtKB">
        <authorList>
            <consortium name="RefSeq"/>
        </authorList>
    </citation>
    <scope>IDENTIFICATION</scope>
</reference>
<evidence type="ECO:0000313" key="3">
    <source>
        <dbReference type="RefSeq" id="XP_029636693.1"/>
    </source>
</evidence>
<dbReference type="Pfam" id="PF00106">
    <property type="entry name" value="adh_short"/>
    <property type="match status" value="1"/>
</dbReference>
<dbReference type="InterPro" id="IPR036291">
    <property type="entry name" value="NAD(P)-bd_dom_sf"/>
</dbReference>
<dbReference type="SUPFAM" id="SSF51735">
    <property type="entry name" value="NAD(P)-binding Rossmann-fold domains"/>
    <property type="match status" value="1"/>
</dbReference>
<dbReference type="RefSeq" id="XP_029636693.1">
    <property type="nucleotide sequence ID" value="XM_029780833.2"/>
</dbReference>
<organism evidence="2 3">
    <name type="scientific">Octopus sinensis</name>
    <name type="common">East Asian common octopus</name>
    <dbReference type="NCBI Taxonomy" id="2607531"/>
    <lineage>
        <taxon>Eukaryota</taxon>
        <taxon>Metazoa</taxon>
        <taxon>Spiralia</taxon>
        <taxon>Lophotrochozoa</taxon>
        <taxon>Mollusca</taxon>
        <taxon>Cephalopoda</taxon>
        <taxon>Coleoidea</taxon>
        <taxon>Octopodiformes</taxon>
        <taxon>Octopoda</taxon>
        <taxon>Incirrata</taxon>
        <taxon>Octopodidae</taxon>
        <taxon>Octopus</taxon>
    </lineage>
</organism>
<keyword evidence="2" id="KW-1185">Reference proteome</keyword>
<evidence type="ECO:0000256" key="1">
    <source>
        <dbReference type="RuleBase" id="RU000363"/>
    </source>
</evidence>
<accession>A0A6P7SFF9</accession>
<proteinExistence type="inferred from homology"/>
<dbReference type="AlphaFoldDB" id="A0A6P7SFF9"/>
<dbReference type="Gene3D" id="3.40.50.720">
    <property type="entry name" value="NAD(P)-binding Rossmann-like Domain"/>
    <property type="match status" value="1"/>
</dbReference>
<evidence type="ECO:0000313" key="2">
    <source>
        <dbReference type="Proteomes" id="UP000515154"/>
    </source>
</evidence>
<dbReference type="PRINTS" id="PR00081">
    <property type="entry name" value="GDHRDH"/>
</dbReference>
<sequence>MALLKFIIGTCLVVGVWALSTQLQNSVFSSAYSMLLLFIQMIFIQTAIMHFNRKTYIDPERKAVLITGCDTGFGHELAMKLDQKGFSVYACCLFADGTGANMLREKMSSKSKVIQLDVVSDEQIQKAVKDVRSDLGHNMLWALVNNAGIAEISEIEFCAVSQFQHIMNVNVMGMVRVTKAFLPLLRESKGRVVNVASLAGRFTLPAFSAYSMSKVACIAFSDGLRQEMNKFGIKVITVEPGLYKTPIVNEDSVENKNRKCWAETPKDITEVYGEEYFDSFIKSIRTHLKRARSNVSEVVEMMAEAVCIERPKIRYIPYWVANLRANILMLLPSQVKDWIFGLRACKVQPTGSAKIHSAHIHS</sequence>
<dbReference type="PANTHER" id="PTHR43313:SF36">
    <property type="entry name" value="D-BETA-HYDROXYBUTYRATE DEHYDROGENASE, MITOCHONDRIAL"/>
    <property type="match status" value="1"/>
</dbReference>
<dbReference type="GO" id="GO:0016491">
    <property type="term" value="F:oxidoreductase activity"/>
    <property type="evidence" value="ECO:0007669"/>
    <property type="project" value="TreeGrafter"/>
</dbReference>
<name>A0A6P7SFF9_9MOLL</name>
<dbReference type="PANTHER" id="PTHR43313">
    <property type="entry name" value="SHORT-CHAIN DEHYDROGENASE/REDUCTASE FAMILY 9C"/>
    <property type="match status" value="1"/>
</dbReference>
<comment type="similarity">
    <text evidence="1">Belongs to the short-chain dehydrogenases/reductases (SDR) family.</text>
</comment>